<reference evidence="1 2" key="1">
    <citation type="submission" date="2018-07" db="EMBL/GenBank/DDBJ databases">
        <title>Genomic Encyclopedia of Type Strains, Phase IV (KMG-IV): sequencing the most valuable type-strain genomes for metagenomic binning, comparative biology and taxonomic classification.</title>
        <authorList>
            <person name="Goeker M."/>
        </authorList>
    </citation>
    <scope>NUCLEOTIDE SEQUENCE [LARGE SCALE GENOMIC DNA]</scope>
    <source>
        <strain evidence="1 2">DSM 44952</strain>
    </source>
</reference>
<keyword evidence="1" id="KW-0808">Transferase</keyword>
<name>A0A370GZ93_9NOCA</name>
<dbReference type="GO" id="GO:0008168">
    <property type="term" value="F:methyltransferase activity"/>
    <property type="evidence" value="ECO:0007669"/>
    <property type="project" value="UniProtKB-KW"/>
</dbReference>
<gene>
    <name evidence="1" type="ORF">DFR68_10793</name>
</gene>
<proteinExistence type="predicted"/>
<keyword evidence="1" id="KW-0489">Methyltransferase</keyword>
<dbReference type="PIRSF" id="PIRSF017393">
    <property type="entry name" value="MTase_SAV2177"/>
    <property type="match status" value="1"/>
</dbReference>
<keyword evidence="2" id="KW-1185">Reference proteome</keyword>
<evidence type="ECO:0000313" key="1">
    <source>
        <dbReference type="EMBL" id="RDI48968.1"/>
    </source>
</evidence>
<dbReference type="InterPro" id="IPR029063">
    <property type="entry name" value="SAM-dependent_MTases_sf"/>
</dbReference>
<dbReference type="OrthoDB" id="4134439at2"/>
<protein>
    <submittedName>
        <fullName evidence="1">S-adenosyl methyltransferase</fullName>
    </submittedName>
</protein>
<dbReference type="Pfam" id="PF04672">
    <property type="entry name" value="Methyltransf_19"/>
    <property type="match status" value="1"/>
</dbReference>
<dbReference type="GO" id="GO:0032259">
    <property type="term" value="P:methylation"/>
    <property type="evidence" value="ECO:0007669"/>
    <property type="project" value="UniProtKB-KW"/>
</dbReference>
<evidence type="ECO:0000313" key="2">
    <source>
        <dbReference type="Proteomes" id="UP000255355"/>
    </source>
</evidence>
<sequence length="279" mass="31095">MTDEDNRIGPDLGIDQAQPSRMYDYMLGGKDNYDADREAVEKIEQLLPSVRRAARTNRDFMIRAARFVAQAGIRQFLDIGTGIPTEPNLHQTVQQIAPDARVVYVDNDPIVLAHARALLVGTPEGRTGFIPADVRAPETILDAPKLREILDLERPVALSLIALMHFIDDDEHPYDIVDTLMNALAPGSYLVMTHITGEFTPDIADRAVQIYRDSGITFRLRDRVEFTRFFDGLDLVDPGIETPHRWHPDGIVPPRSMDKQMVGYAGVARKPDPGGSADV</sequence>
<comment type="caution">
    <text evidence="1">The sequence shown here is derived from an EMBL/GenBank/DDBJ whole genome shotgun (WGS) entry which is preliminary data.</text>
</comment>
<dbReference type="SUPFAM" id="SSF53335">
    <property type="entry name" value="S-adenosyl-L-methionine-dependent methyltransferases"/>
    <property type="match status" value="1"/>
</dbReference>
<dbReference type="InterPro" id="IPR006764">
    <property type="entry name" value="SAM_dep_MeTrfase_SAV2177_type"/>
</dbReference>
<organism evidence="1 2">
    <name type="scientific">Nocardia mexicana</name>
    <dbReference type="NCBI Taxonomy" id="279262"/>
    <lineage>
        <taxon>Bacteria</taxon>
        <taxon>Bacillati</taxon>
        <taxon>Actinomycetota</taxon>
        <taxon>Actinomycetes</taxon>
        <taxon>Mycobacteriales</taxon>
        <taxon>Nocardiaceae</taxon>
        <taxon>Nocardia</taxon>
    </lineage>
</organism>
<accession>A0A370GZ93</accession>
<dbReference type="AlphaFoldDB" id="A0A370GZ93"/>
<dbReference type="Proteomes" id="UP000255355">
    <property type="component" value="Unassembled WGS sequence"/>
</dbReference>
<dbReference type="Gene3D" id="3.40.50.150">
    <property type="entry name" value="Vaccinia Virus protein VP39"/>
    <property type="match status" value="1"/>
</dbReference>
<dbReference type="STRING" id="1210089.GCA_001613165_00583"/>
<dbReference type="EMBL" id="QQAZ01000007">
    <property type="protein sequence ID" value="RDI48968.1"/>
    <property type="molecule type" value="Genomic_DNA"/>
</dbReference>
<dbReference type="RefSeq" id="WP_068013548.1">
    <property type="nucleotide sequence ID" value="NZ_QQAZ01000007.1"/>
</dbReference>